<keyword evidence="3" id="KW-1185">Reference proteome</keyword>
<feature type="transmembrane region" description="Helical" evidence="1">
    <location>
        <begin position="195"/>
        <end position="215"/>
    </location>
</feature>
<comment type="caution">
    <text evidence="2">The sequence shown here is derived from an EMBL/GenBank/DDBJ whole genome shotgun (WGS) entry which is preliminary data.</text>
</comment>
<dbReference type="Proteomes" id="UP000016638">
    <property type="component" value="Unassembled WGS sequence"/>
</dbReference>
<evidence type="ECO:0000313" key="2">
    <source>
        <dbReference type="EMBL" id="ERL07870.1"/>
    </source>
</evidence>
<organism evidence="2 3">
    <name type="scientific">Olsenella profusa F0195</name>
    <dbReference type="NCBI Taxonomy" id="1125712"/>
    <lineage>
        <taxon>Bacteria</taxon>
        <taxon>Bacillati</taxon>
        <taxon>Actinomycetota</taxon>
        <taxon>Coriobacteriia</taxon>
        <taxon>Coriobacteriales</taxon>
        <taxon>Atopobiaceae</taxon>
        <taxon>Olsenella</taxon>
    </lineage>
</organism>
<dbReference type="EMBL" id="AWEZ01000050">
    <property type="protein sequence ID" value="ERL07870.1"/>
    <property type="molecule type" value="Genomic_DNA"/>
</dbReference>
<name>U2TN67_9ACTN</name>
<keyword evidence="1" id="KW-0472">Membrane</keyword>
<dbReference type="PATRIC" id="fig|1125712.3.peg.1497"/>
<feature type="transmembrane region" description="Helical" evidence="1">
    <location>
        <begin position="50"/>
        <end position="71"/>
    </location>
</feature>
<feature type="transmembrane region" description="Helical" evidence="1">
    <location>
        <begin position="235"/>
        <end position="254"/>
    </location>
</feature>
<dbReference type="AlphaFoldDB" id="U2TN67"/>
<evidence type="ECO:0000313" key="3">
    <source>
        <dbReference type="Proteomes" id="UP000016638"/>
    </source>
</evidence>
<feature type="transmembrane region" description="Helical" evidence="1">
    <location>
        <begin position="275"/>
        <end position="296"/>
    </location>
</feature>
<dbReference type="Pfam" id="PF06541">
    <property type="entry name" value="ABC_trans_CmpB"/>
    <property type="match status" value="1"/>
</dbReference>
<feature type="transmembrane region" description="Helical" evidence="1">
    <location>
        <begin position="167"/>
        <end position="188"/>
    </location>
</feature>
<dbReference type="eggNOG" id="COG4905">
    <property type="taxonomic scope" value="Bacteria"/>
</dbReference>
<sequence>MLSNMPLYLAGWYEKLLWEREGAPGHGLCWNREKCIHPCEYFRRPMLTSILTLLALMLIVRLVAFAIHWLWAWLGRGKDLAHAVDHKRLSEEAVATHLNGERLARSQIQEVWRAVVAEREYYLDSLYFGWYQVVYLFLIGSVSGLVLEEAWMYVTAGLTQSRVGLVWGPFSPLYGVGTVLLTLVAFHLRRRHANLATIFLVCMVVGGVLEQVTGWGMDHFFHAQSWTYLAEPDHITQWVAWRFLFFWGALGLIWTKLIMPEMLFRIGEPTTVRQVVFVSLLALYLALDIFMTLMAFQQRAARYEGREPRNQLEEWVSDHYTDSWMASRFQNMVMSGD</sequence>
<feature type="transmembrane region" description="Helical" evidence="1">
    <location>
        <begin position="128"/>
        <end position="147"/>
    </location>
</feature>
<evidence type="ECO:0000256" key="1">
    <source>
        <dbReference type="SAM" id="Phobius"/>
    </source>
</evidence>
<keyword evidence="1" id="KW-1133">Transmembrane helix</keyword>
<accession>U2TN67</accession>
<reference evidence="2 3" key="1">
    <citation type="submission" date="2013-08" db="EMBL/GenBank/DDBJ databases">
        <authorList>
            <person name="Durkin A.S."/>
            <person name="Haft D.R."/>
            <person name="McCorrison J."/>
            <person name="Torralba M."/>
            <person name="Gillis M."/>
            <person name="Haft D.H."/>
            <person name="Methe B."/>
            <person name="Sutton G."/>
            <person name="Nelson K.E."/>
        </authorList>
    </citation>
    <scope>NUCLEOTIDE SEQUENCE [LARGE SCALE GENOMIC DNA]</scope>
    <source>
        <strain evidence="2 3">F0195</strain>
    </source>
</reference>
<keyword evidence="1" id="KW-0812">Transmembrane</keyword>
<gene>
    <name evidence="2" type="ORF">HMPREF1316_1785</name>
</gene>
<dbReference type="InterPro" id="IPR010540">
    <property type="entry name" value="CmpB_TMEM229"/>
</dbReference>
<protein>
    <submittedName>
        <fullName evidence="2">PF06541 family protein</fullName>
    </submittedName>
</protein>
<proteinExistence type="predicted"/>
<dbReference type="STRING" id="1125712.HMPREF1316_1785"/>